<dbReference type="EMBL" id="CP054580">
    <property type="protein sequence ID" value="QKS24595.1"/>
    <property type="molecule type" value="Genomic_DNA"/>
</dbReference>
<dbReference type="InterPro" id="IPR032495">
    <property type="entry name" value="Phage_TTP_11"/>
</dbReference>
<keyword evidence="2" id="KW-1185">Reference proteome</keyword>
<reference evidence="1 2" key="1">
    <citation type="submission" date="2019-12" db="EMBL/GenBank/DDBJ databases">
        <title>Genome sequencing and assembly of endphytes of Porphyra tenera.</title>
        <authorList>
            <person name="Park J.M."/>
            <person name="Shin R."/>
            <person name="Jo S.H."/>
        </authorList>
    </citation>
    <scope>NUCLEOTIDE SEQUENCE [LARGE SCALE GENOMIC DNA]</scope>
    <source>
        <strain evidence="1 2">GPM3</strain>
    </source>
</reference>
<sequence length="151" mass="16229">MANYLLTKGTHLYIVDSANAVHDISCSAISGVGGSRNTNTIQTLQDEAATIISGSMQPSSMSFTIYLHGSAEQKLIQDLYQTATVVDFAIGMSDGVDEPTYATALELPATRSWISFRGFVTDFPLEFAVDSAVECTITVQMEGAYTLAIKE</sequence>
<protein>
    <submittedName>
        <fullName evidence="1">Uncharacterized protein</fullName>
    </submittedName>
</protein>
<gene>
    <name evidence="1" type="ORF">FX987_02377</name>
</gene>
<dbReference type="Proteomes" id="UP000509761">
    <property type="component" value="Chromosome"/>
</dbReference>
<dbReference type="RefSeq" id="WP_174788207.1">
    <property type="nucleotide sequence ID" value="NZ_CP054580.1"/>
</dbReference>
<evidence type="ECO:0000313" key="1">
    <source>
        <dbReference type="EMBL" id="QKS24595.1"/>
    </source>
</evidence>
<dbReference type="AlphaFoldDB" id="A0AAP9NMX6"/>
<evidence type="ECO:0000313" key="2">
    <source>
        <dbReference type="Proteomes" id="UP000509761"/>
    </source>
</evidence>
<accession>A0AAP9NMX6</accession>
<organism evidence="1 2">
    <name type="scientific">Vreelandella titanicae</name>
    <dbReference type="NCBI Taxonomy" id="664683"/>
    <lineage>
        <taxon>Bacteria</taxon>
        <taxon>Pseudomonadati</taxon>
        <taxon>Pseudomonadota</taxon>
        <taxon>Gammaproteobacteria</taxon>
        <taxon>Oceanospirillales</taxon>
        <taxon>Halomonadaceae</taxon>
        <taxon>Vreelandella</taxon>
    </lineage>
</organism>
<dbReference type="Pfam" id="PF16460">
    <property type="entry name" value="Phage_TTP_11"/>
    <property type="match status" value="1"/>
</dbReference>
<name>A0AAP9NMX6_9GAMM</name>
<dbReference type="Gene3D" id="4.10.410.40">
    <property type="match status" value="1"/>
</dbReference>
<proteinExistence type="predicted"/>